<dbReference type="GO" id="GO:0003677">
    <property type="term" value="F:DNA binding"/>
    <property type="evidence" value="ECO:0007669"/>
    <property type="project" value="InterPro"/>
</dbReference>
<dbReference type="Pfam" id="PF04082">
    <property type="entry name" value="Fungal_trans"/>
    <property type="match status" value="1"/>
</dbReference>
<dbReference type="SMART" id="SM00906">
    <property type="entry name" value="Fungal_trans"/>
    <property type="match status" value="1"/>
</dbReference>
<dbReference type="InterPro" id="IPR050815">
    <property type="entry name" value="TF_fung"/>
</dbReference>
<keyword evidence="8" id="KW-1185">Reference proteome</keyword>
<reference evidence="7" key="1">
    <citation type="submission" date="2020-05" db="EMBL/GenBank/DDBJ databases">
        <title>Phylogenomic resolution of chytrid fungi.</title>
        <authorList>
            <person name="Stajich J.E."/>
            <person name="Amses K."/>
            <person name="Simmons R."/>
            <person name="Seto K."/>
            <person name="Myers J."/>
            <person name="Bonds A."/>
            <person name="Quandt C.A."/>
            <person name="Barry K."/>
            <person name="Liu P."/>
            <person name="Grigoriev I."/>
            <person name="Longcore J.E."/>
            <person name="James T.Y."/>
        </authorList>
    </citation>
    <scope>NUCLEOTIDE SEQUENCE</scope>
    <source>
        <strain evidence="7">PLAUS21</strain>
    </source>
</reference>
<dbReference type="GO" id="GO:0005634">
    <property type="term" value="C:nucleus"/>
    <property type="evidence" value="ECO:0007669"/>
    <property type="project" value="UniProtKB-SubCell"/>
</dbReference>
<feature type="domain" description="Xylanolytic transcriptional activator regulatory" evidence="6">
    <location>
        <begin position="145"/>
        <end position="229"/>
    </location>
</feature>
<proteinExistence type="predicted"/>
<protein>
    <recommendedName>
        <fullName evidence="6">Xylanolytic transcriptional activator regulatory domain-containing protein</fullName>
    </recommendedName>
</protein>
<dbReference type="GO" id="GO:0006351">
    <property type="term" value="P:DNA-templated transcription"/>
    <property type="evidence" value="ECO:0007669"/>
    <property type="project" value="InterPro"/>
</dbReference>
<dbReference type="GO" id="GO:0008270">
    <property type="term" value="F:zinc ion binding"/>
    <property type="evidence" value="ECO:0007669"/>
    <property type="project" value="InterPro"/>
</dbReference>
<accession>A0AAD5UFN4</accession>
<dbReference type="GO" id="GO:0000981">
    <property type="term" value="F:DNA-binding transcription factor activity, RNA polymerase II-specific"/>
    <property type="evidence" value="ECO:0007669"/>
    <property type="project" value="InterPro"/>
</dbReference>
<dbReference type="PANTHER" id="PTHR47338">
    <property type="entry name" value="ZN(II)2CYS6 TRANSCRIPTION FACTOR (EUROFUNG)-RELATED"/>
    <property type="match status" value="1"/>
</dbReference>
<dbReference type="PANTHER" id="PTHR47338:SF5">
    <property type="entry name" value="ZN(II)2CYS6 TRANSCRIPTION FACTOR (EUROFUNG)"/>
    <property type="match status" value="1"/>
</dbReference>
<name>A0AAD5UFN4_9FUNG</name>
<evidence type="ECO:0000313" key="8">
    <source>
        <dbReference type="Proteomes" id="UP001210925"/>
    </source>
</evidence>
<dbReference type="Proteomes" id="UP001210925">
    <property type="component" value="Unassembled WGS sequence"/>
</dbReference>
<keyword evidence="4" id="KW-0804">Transcription</keyword>
<evidence type="ECO:0000256" key="2">
    <source>
        <dbReference type="ARBA" id="ARBA00022723"/>
    </source>
</evidence>
<dbReference type="AlphaFoldDB" id="A0AAD5UFN4"/>
<evidence type="ECO:0000256" key="1">
    <source>
        <dbReference type="ARBA" id="ARBA00004123"/>
    </source>
</evidence>
<keyword evidence="3" id="KW-0805">Transcription regulation</keyword>
<comment type="caution">
    <text evidence="7">The sequence shown here is derived from an EMBL/GenBank/DDBJ whole genome shotgun (WGS) entry which is preliminary data.</text>
</comment>
<dbReference type="EMBL" id="JADGKB010000107">
    <property type="protein sequence ID" value="KAJ3253524.1"/>
    <property type="molecule type" value="Genomic_DNA"/>
</dbReference>
<dbReference type="InterPro" id="IPR007219">
    <property type="entry name" value="XnlR_reg_dom"/>
</dbReference>
<organism evidence="7 8">
    <name type="scientific">Boothiomyces macroporosus</name>
    <dbReference type="NCBI Taxonomy" id="261099"/>
    <lineage>
        <taxon>Eukaryota</taxon>
        <taxon>Fungi</taxon>
        <taxon>Fungi incertae sedis</taxon>
        <taxon>Chytridiomycota</taxon>
        <taxon>Chytridiomycota incertae sedis</taxon>
        <taxon>Chytridiomycetes</taxon>
        <taxon>Rhizophydiales</taxon>
        <taxon>Terramycetaceae</taxon>
        <taxon>Boothiomyces</taxon>
    </lineage>
</organism>
<gene>
    <name evidence="7" type="ORF">HK103_000493</name>
</gene>
<comment type="subcellular location">
    <subcellularLocation>
        <location evidence="1">Nucleus</location>
    </subcellularLocation>
</comment>
<evidence type="ECO:0000313" key="7">
    <source>
        <dbReference type="EMBL" id="KAJ3253524.1"/>
    </source>
</evidence>
<evidence type="ECO:0000259" key="6">
    <source>
        <dbReference type="SMART" id="SM00906"/>
    </source>
</evidence>
<evidence type="ECO:0000256" key="5">
    <source>
        <dbReference type="ARBA" id="ARBA00023242"/>
    </source>
</evidence>
<sequence length="434" mass="49284">MKETPVLKYDITFDNSYLPTPMISPVEDMDSWNFYSFPSIRTTDGNLTLWTKVYFAWVNTKLPLFTESWFMENIKEIPVILLHSMYALTCTAPIAMGGSWKAGDANHSQAKKLLPQVLDIPNPFTAAAFLLMGIYADNSSRSITSVSYYGLAIRMTQRLGIHRGGEVLWFSQNGTLMSNESMPAKLFCDHLWWHAYEYDYYSSKLAKLPCIIVDESDILIGYPTGSVQNLMQDTYHSYYYSLIRIAKRVEHHLKTSMGDIYQQDQLHNDLTRWVTELPRWLQVIPQVYSTDDTSTTVPSWRIAYLHCFCHYLFIQIRKGQFIMSLSDPLANGNNPYTATCFESASVISKILKIILTHNPTFTGIPDNIASCIFEAAGVQVISTLINGQSPGLTKTLDMMLNAFGLVSMFSSTAEKYAETLKKWIANPNEALHSF</sequence>
<keyword evidence="2" id="KW-0479">Metal-binding</keyword>
<keyword evidence="5" id="KW-0539">Nucleus</keyword>
<evidence type="ECO:0000256" key="3">
    <source>
        <dbReference type="ARBA" id="ARBA00023015"/>
    </source>
</evidence>
<evidence type="ECO:0000256" key="4">
    <source>
        <dbReference type="ARBA" id="ARBA00023163"/>
    </source>
</evidence>
<dbReference type="CDD" id="cd12148">
    <property type="entry name" value="fungal_TF_MHR"/>
    <property type="match status" value="1"/>
</dbReference>